<reference evidence="2 3" key="1">
    <citation type="submission" date="2020-06" db="EMBL/GenBank/DDBJ databases">
        <title>Transcriptomic and genomic resources for Thalictrum thalictroides and T. hernandezii: Facilitating candidate gene discovery in an emerging model plant lineage.</title>
        <authorList>
            <person name="Arias T."/>
            <person name="Riano-Pachon D.M."/>
            <person name="Di Stilio V.S."/>
        </authorList>
    </citation>
    <scope>NUCLEOTIDE SEQUENCE [LARGE SCALE GENOMIC DNA]</scope>
    <source>
        <strain evidence="3">cv. WT478/WT964</strain>
        <tissue evidence="2">Leaves</tissue>
    </source>
</reference>
<protein>
    <submittedName>
        <fullName evidence="2">Uncharacterized protein</fullName>
    </submittedName>
</protein>
<evidence type="ECO:0000313" key="2">
    <source>
        <dbReference type="EMBL" id="KAF5187228.1"/>
    </source>
</evidence>
<evidence type="ECO:0000313" key="3">
    <source>
        <dbReference type="Proteomes" id="UP000554482"/>
    </source>
</evidence>
<gene>
    <name evidence="2" type="ORF">FRX31_023186</name>
</gene>
<name>A0A7J6VRM4_THATH</name>
<accession>A0A7J6VRM4</accession>
<proteinExistence type="predicted"/>
<keyword evidence="3" id="KW-1185">Reference proteome</keyword>
<dbReference type="Proteomes" id="UP000554482">
    <property type="component" value="Unassembled WGS sequence"/>
</dbReference>
<feature type="compositionally biased region" description="Polar residues" evidence="1">
    <location>
        <begin position="1"/>
        <end position="11"/>
    </location>
</feature>
<evidence type="ECO:0000256" key="1">
    <source>
        <dbReference type="SAM" id="MobiDB-lite"/>
    </source>
</evidence>
<organism evidence="2 3">
    <name type="scientific">Thalictrum thalictroides</name>
    <name type="common">Rue-anemone</name>
    <name type="synonym">Anemone thalictroides</name>
    <dbReference type="NCBI Taxonomy" id="46969"/>
    <lineage>
        <taxon>Eukaryota</taxon>
        <taxon>Viridiplantae</taxon>
        <taxon>Streptophyta</taxon>
        <taxon>Embryophyta</taxon>
        <taxon>Tracheophyta</taxon>
        <taxon>Spermatophyta</taxon>
        <taxon>Magnoliopsida</taxon>
        <taxon>Ranunculales</taxon>
        <taxon>Ranunculaceae</taxon>
        <taxon>Thalictroideae</taxon>
        <taxon>Thalictrum</taxon>
    </lineage>
</organism>
<comment type="caution">
    <text evidence="2">The sequence shown here is derived from an EMBL/GenBank/DDBJ whole genome shotgun (WGS) entry which is preliminary data.</text>
</comment>
<sequence length="67" mass="7424">MISLSASSHQSVRMRAETSPNYESHSRVPNSLFTFIYHIVKHGGVGDIIKGFEARLKASNAAEHNQI</sequence>
<dbReference type="EMBL" id="JABWDY010028266">
    <property type="protein sequence ID" value="KAF5187228.1"/>
    <property type="molecule type" value="Genomic_DNA"/>
</dbReference>
<dbReference type="AlphaFoldDB" id="A0A7J6VRM4"/>
<feature type="region of interest" description="Disordered" evidence="1">
    <location>
        <begin position="1"/>
        <end position="26"/>
    </location>
</feature>